<organism evidence="8">
    <name type="scientific">Wollemia nobilis</name>
    <dbReference type="NCBI Taxonomy" id="56998"/>
    <lineage>
        <taxon>Eukaryota</taxon>
        <taxon>Viridiplantae</taxon>
        <taxon>Streptophyta</taxon>
        <taxon>Embryophyta</taxon>
        <taxon>Tracheophyta</taxon>
        <taxon>Spermatophyta</taxon>
        <taxon>Pinopsida</taxon>
        <taxon>Pinidae</taxon>
        <taxon>Conifers II</taxon>
        <taxon>Araucariales</taxon>
        <taxon>Araucariaceae</taxon>
        <taxon>Wollemia</taxon>
    </lineage>
</organism>
<dbReference type="AlphaFoldDB" id="A0A0C9RNP2"/>
<dbReference type="EMBL" id="GCHU01007835">
    <property type="protein sequence ID" value="JAG88441.1"/>
    <property type="molecule type" value="Transcribed_RNA"/>
</dbReference>
<dbReference type="InterPro" id="IPR013525">
    <property type="entry name" value="ABC2_TM"/>
</dbReference>
<keyword evidence="2 5" id="KW-0812">Transmembrane</keyword>
<evidence type="ECO:0000256" key="4">
    <source>
        <dbReference type="ARBA" id="ARBA00023136"/>
    </source>
</evidence>
<feature type="domain" description="Plant PDR ABC transporter associated" evidence="7">
    <location>
        <begin position="73"/>
        <end position="129"/>
    </location>
</feature>
<keyword evidence="3 5" id="KW-1133">Transmembrane helix</keyword>
<feature type="transmembrane region" description="Helical" evidence="5">
    <location>
        <begin position="97"/>
        <end position="127"/>
    </location>
</feature>
<evidence type="ECO:0000256" key="3">
    <source>
        <dbReference type="ARBA" id="ARBA00022989"/>
    </source>
</evidence>
<evidence type="ECO:0000259" key="6">
    <source>
        <dbReference type="Pfam" id="PF01061"/>
    </source>
</evidence>
<comment type="subcellular location">
    <subcellularLocation>
        <location evidence="1">Membrane</location>
        <topology evidence="1">Multi-pass membrane protein</topology>
    </subcellularLocation>
</comment>
<protein>
    <submittedName>
        <fullName evidence="8">TSA: Wollemia nobilis Ref_Wollemi_Transcript_7886_493 transcribed RNA sequence</fullName>
    </submittedName>
</protein>
<dbReference type="Pfam" id="PF01061">
    <property type="entry name" value="ABC2_membrane"/>
    <property type="match status" value="1"/>
</dbReference>
<dbReference type="InterPro" id="IPR013581">
    <property type="entry name" value="PDR_assoc"/>
</dbReference>
<evidence type="ECO:0000256" key="2">
    <source>
        <dbReference type="ARBA" id="ARBA00022692"/>
    </source>
</evidence>
<dbReference type="PANTHER" id="PTHR48040:SF65">
    <property type="entry name" value="AAA+ ATPASE DOMAIN, PLANT PDR ABC TRANSPORTER ASSOCIATED, ABC TRANSPORTER, G1"/>
    <property type="match status" value="1"/>
</dbReference>
<dbReference type="PANTHER" id="PTHR48040">
    <property type="entry name" value="PLEIOTROPIC DRUG RESISTANCE PROTEIN 1-LIKE ISOFORM X1"/>
    <property type="match status" value="1"/>
</dbReference>
<dbReference type="Pfam" id="PF08370">
    <property type="entry name" value="PDR_assoc"/>
    <property type="match status" value="1"/>
</dbReference>
<proteinExistence type="predicted"/>
<accession>A0A0C9RNP2</accession>
<evidence type="ECO:0000256" key="1">
    <source>
        <dbReference type="ARBA" id="ARBA00004141"/>
    </source>
</evidence>
<feature type="transmembrane region" description="Helical" evidence="5">
    <location>
        <begin position="17"/>
        <end position="38"/>
    </location>
</feature>
<evidence type="ECO:0000259" key="7">
    <source>
        <dbReference type="Pfam" id="PF08370"/>
    </source>
</evidence>
<reference evidence="8" key="1">
    <citation type="submission" date="2015-02" db="EMBL/GenBank/DDBJ databases">
        <title>A transcriptome of Wollemia nobilis - a relic of Gondwana.</title>
        <authorList>
            <person name="Chia J.Y."/>
            <person name="Leong Y.S."/>
            <person name="Abdul Karim S."/>
            <person name="Wan Azmi N."/>
            <person name="Hercus R."/>
            <person name="Croft L."/>
        </authorList>
    </citation>
    <scope>NUCLEOTIDE SEQUENCE</scope>
    <source>
        <strain evidence="8">MaeBrown</strain>
        <tissue evidence="8">Leaf</tissue>
    </source>
</reference>
<sequence length="163" mass="18555">MSSGLFRSIGAMGRNMIVANTFGSFALLLVFSLSGFILSRDDVKGWWIWGYWTSPMMYAMNGIAVNEFLGHSWRTPLNGSTVGKLAITSRGLFAEAYWYWIAIGALLGSILIFNFVFAVSLAFLNLLKSLKPMCQQRMKVMQPLNYHRRAMNPEMRIVKIRRE</sequence>
<name>A0A0C9RNP2_9CONI</name>
<dbReference type="GO" id="GO:0016020">
    <property type="term" value="C:membrane"/>
    <property type="evidence" value="ECO:0007669"/>
    <property type="project" value="UniProtKB-SubCell"/>
</dbReference>
<feature type="domain" description="ABC-2 type transporter transmembrane" evidence="6">
    <location>
        <begin position="1"/>
        <end position="68"/>
    </location>
</feature>
<evidence type="ECO:0000256" key="5">
    <source>
        <dbReference type="SAM" id="Phobius"/>
    </source>
</evidence>
<keyword evidence="4 5" id="KW-0472">Membrane</keyword>
<dbReference type="GO" id="GO:0140359">
    <property type="term" value="F:ABC-type transporter activity"/>
    <property type="evidence" value="ECO:0007669"/>
    <property type="project" value="InterPro"/>
</dbReference>
<evidence type="ECO:0000313" key="8">
    <source>
        <dbReference type="EMBL" id="JAG88441.1"/>
    </source>
</evidence>